<keyword evidence="1" id="KW-0134">Cell wall</keyword>
<evidence type="ECO:0000256" key="3">
    <source>
        <dbReference type="ARBA" id="ARBA00023087"/>
    </source>
</evidence>
<gene>
    <name evidence="6" type="ORF">ACFFV7_38525</name>
</gene>
<feature type="signal peptide" evidence="4">
    <location>
        <begin position="1"/>
        <end position="22"/>
    </location>
</feature>
<evidence type="ECO:0000313" key="6">
    <source>
        <dbReference type="EMBL" id="MFB9207138.1"/>
    </source>
</evidence>
<dbReference type="Pfam" id="PF03777">
    <property type="entry name" value="ChpA-C"/>
    <property type="match status" value="1"/>
</dbReference>
<feature type="domain" description="Chaplin" evidence="5">
    <location>
        <begin position="18"/>
        <end position="58"/>
    </location>
</feature>
<name>A0ABV5ISV8_9ACTN</name>
<protein>
    <submittedName>
        <fullName evidence="6">Chaplin family protein</fullName>
    </submittedName>
</protein>
<reference evidence="6 7" key="1">
    <citation type="submission" date="2024-09" db="EMBL/GenBank/DDBJ databases">
        <authorList>
            <person name="Sun Q."/>
            <person name="Mori K."/>
        </authorList>
    </citation>
    <scope>NUCLEOTIDE SEQUENCE [LARGE SCALE GENOMIC DNA]</scope>
    <source>
        <strain evidence="6 7">CCM 3426</strain>
    </source>
</reference>
<dbReference type="Proteomes" id="UP001589647">
    <property type="component" value="Unassembled WGS sequence"/>
</dbReference>
<keyword evidence="7" id="KW-1185">Reference proteome</keyword>
<evidence type="ECO:0000256" key="1">
    <source>
        <dbReference type="ARBA" id="ARBA00022512"/>
    </source>
</evidence>
<accession>A0ABV5ISV8</accession>
<organism evidence="6 7">
    <name type="scientific">Nonomuraea spiralis</name>
    <dbReference type="NCBI Taxonomy" id="46182"/>
    <lineage>
        <taxon>Bacteria</taxon>
        <taxon>Bacillati</taxon>
        <taxon>Actinomycetota</taxon>
        <taxon>Actinomycetes</taxon>
        <taxon>Streptosporangiales</taxon>
        <taxon>Streptosporangiaceae</taxon>
        <taxon>Nonomuraea</taxon>
    </lineage>
</organism>
<dbReference type="InterPro" id="IPR005528">
    <property type="entry name" value="ChpA-H"/>
</dbReference>
<evidence type="ECO:0000313" key="7">
    <source>
        <dbReference type="Proteomes" id="UP001589647"/>
    </source>
</evidence>
<proteinExistence type="predicted"/>
<feature type="chain" id="PRO_5047183998" evidence="4">
    <location>
        <begin position="23"/>
        <end position="74"/>
    </location>
</feature>
<evidence type="ECO:0000256" key="4">
    <source>
        <dbReference type="SAM" id="SignalP"/>
    </source>
</evidence>
<keyword evidence="3" id="KW-0034">Amyloid</keyword>
<keyword evidence="2" id="KW-0130">Cell adhesion</keyword>
<evidence type="ECO:0000256" key="2">
    <source>
        <dbReference type="ARBA" id="ARBA00022889"/>
    </source>
</evidence>
<keyword evidence="1" id="KW-0964">Secreted</keyword>
<dbReference type="RefSeq" id="WP_125641709.1">
    <property type="nucleotide sequence ID" value="NZ_BMRC01000035.1"/>
</dbReference>
<dbReference type="EMBL" id="JBHMEI010000046">
    <property type="protein sequence ID" value="MFB9207138.1"/>
    <property type="molecule type" value="Genomic_DNA"/>
</dbReference>
<sequence>MKKTLVMAGAIALLALAAPAYADDVTHGNNGILTGSPIHLPITAVVPVCGNNIGIQAVPINGCQGSPNTAVYSR</sequence>
<evidence type="ECO:0000259" key="5">
    <source>
        <dbReference type="Pfam" id="PF03777"/>
    </source>
</evidence>
<keyword evidence="4" id="KW-0732">Signal</keyword>
<comment type="caution">
    <text evidence="6">The sequence shown here is derived from an EMBL/GenBank/DDBJ whole genome shotgun (WGS) entry which is preliminary data.</text>
</comment>